<protein>
    <submittedName>
        <fullName evidence="2">Uncharacterized protein</fullName>
    </submittedName>
</protein>
<dbReference type="OrthoDB" id="2521082at2759"/>
<dbReference type="Proteomes" id="UP000311382">
    <property type="component" value="Unassembled WGS sequence"/>
</dbReference>
<dbReference type="AlphaFoldDB" id="A0A5C5FZW0"/>
<feature type="region of interest" description="Disordered" evidence="1">
    <location>
        <begin position="138"/>
        <end position="157"/>
    </location>
</feature>
<accession>A0A5C5FZW0</accession>
<evidence type="ECO:0000256" key="1">
    <source>
        <dbReference type="SAM" id="MobiDB-lite"/>
    </source>
</evidence>
<reference evidence="2 3" key="1">
    <citation type="submission" date="2019-03" db="EMBL/GenBank/DDBJ databases">
        <title>Rhodosporidium diobovatum UCD-FST 08-225 genome sequencing, assembly, and annotation.</title>
        <authorList>
            <person name="Fakankun I.U."/>
            <person name="Fristensky B."/>
            <person name="Levin D.B."/>
        </authorList>
    </citation>
    <scope>NUCLEOTIDE SEQUENCE [LARGE SCALE GENOMIC DNA]</scope>
    <source>
        <strain evidence="2 3">UCD-FST 08-225</strain>
    </source>
</reference>
<keyword evidence="3" id="KW-1185">Reference proteome</keyword>
<sequence>MQNSHLDSRLFRRGYPADRPRFGPCDHHVKEGAKIAFHPVLDLTWLSRPDLDEADIRVYRPGESTRRHKPLDLPVAAEYATSHPCQQVTFAAETGPVIADRGGVRVRSVIEAVTSMWASSAPTEYTLREMVERELTRVIPREGEGEGEEERDEEDEATERIAEEVARLTMWDALGYQTFWAGMKSAVCVEDVVVRSRAQRH</sequence>
<comment type="caution">
    <text evidence="2">The sequence shown here is derived from an EMBL/GenBank/DDBJ whole genome shotgun (WGS) entry which is preliminary data.</text>
</comment>
<dbReference type="EMBL" id="SOZI01000025">
    <property type="protein sequence ID" value="TNY22417.1"/>
    <property type="molecule type" value="Genomic_DNA"/>
</dbReference>
<proteinExistence type="predicted"/>
<evidence type="ECO:0000313" key="2">
    <source>
        <dbReference type="EMBL" id="TNY22417.1"/>
    </source>
</evidence>
<gene>
    <name evidence="2" type="ORF">DMC30DRAFT_349014</name>
</gene>
<name>A0A5C5FZW0_9BASI</name>
<organism evidence="2 3">
    <name type="scientific">Rhodotorula diobovata</name>
    <dbReference type="NCBI Taxonomy" id="5288"/>
    <lineage>
        <taxon>Eukaryota</taxon>
        <taxon>Fungi</taxon>
        <taxon>Dikarya</taxon>
        <taxon>Basidiomycota</taxon>
        <taxon>Pucciniomycotina</taxon>
        <taxon>Microbotryomycetes</taxon>
        <taxon>Sporidiobolales</taxon>
        <taxon>Sporidiobolaceae</taxon>
        <taxon>Rhodotorula</taxon>
    </lineage>
</organism>
<feature type="compositionally biased region" description="Acidic residues" evidence="1">
    <location>
        <begin position="145"/>
        <end position="157"/>
    </location>
</feature>
<evidence type="ECO:0000313" key="3">
    <source>
        <dbReference type="Proteomes" id="UP000311382"/>
    </source>
</evidence>